<evidence type="ECO:0000313" key="3">
    <source>
        <dbReference type="Proteomes" id="UP000317933"/>
    </source>
</evidence>
<sequence length="128" mass="14088">MSNSDDIFLNHGVFKDIIWDDQNTRAVGPPISLLDFEQFAASQVDTLPAAPPPVAESEPLEEIYVFKDRLGCGTKVRVDYRGESIRGSVVDYFLTSMGTLAILVDAFVLVGVQRNGYIAGKGARFYLI</sequence>
<organism evidence="2 3">
    <name type="scientific">Pseudomonas arsenicoxydans</name>
    <dbReference type="NCBI Taxonomy" id="702115"/>
    <lineage>
        <taxon>Bacteria</taxon>
        <taxon>Pseudomonadati</taxon>
        <taxon>Pseudomonadota</taxon>
        <taxon>Gammaproteobacteria</taxon>
        <taxon>Pseudomonadales</taxon>
        <taxon>Pseudomonadaceae</taxon>
        <taxon>Pseudomonas</taxon>
    </lineage>
</organism>
<name>A0A502HLW9_9PSED</name>
<keyword evidence="1" id="KW-1133">Transmembrane helix</keyword>
<protein>
    <submittedName>
        <fullName evidence="2">Uncharacterized protein</fullName>
    </submittedName>
</protein>
<feature type="transmembrane region" description="Helical" evidence="1">
    <location>
        <begin position="92"/>
        <end position="112"/>
    </location>
</feature>
<reference evidence="2 3" key="1">
    <citation type="journal article" date="2019" name="Environ. Microbiol.">
        <title>Species interactions and distinct microbial communities in high Arctic permafrost affected cryosols are associated with the CH4 and CO2 gas fluxes.</title>
        <authorList>
            <person name="Altshuler I."/>
            <person name="Hamel J."/>
            <person name="Turney S."/>
            <person name="Magnuson E."/>
            <person name="Levesque R."/>
            <person name="Greer C."/>
            <person name="Whyte L.G."/>
        </authorList>
    </citation>
    <scope>NUCLEOTIDE SEQUENCE [LARGE SCALE GENOMIC DNA]</scope>
    <source>
        <strain evidence="2 3">E3</strain>
    </source>
</reference>
<keyword evidence="1" id="KW-0812">Transmembrane</keyword>
<dbReference type="Proteomes" id="UP000317933">
    <property type="component" value="Unassembled WGS sequence"/>
</dbReference>
<comment type="caution">
    <text evidence="2">The sequence shown here is derived from an EMBL/GenBank/DDBJ whole genome shotgun (WGS) entry which is preliminary data.</text>
</comment>
<keyword evidence="1" id="KW-0472">Membrane</keyword>
<dbReference type="RefSeq" id="WP_140668975.1">
    <property type="nucleotide sequence ID" value="NZ_RCZE01000009.1"/>
</dbReference>
<dbReference type="EMBL" id="RCZE01000009">
    <property type="protein sequence ID" value="TPG75747.1"/>
    <property type="molecule type" value="Genomic_DNA"/>
</dbReference>
<evidence type="ECO:0000313" key="2">
    <source>
        <dbReference type="EMBL" id="TPG75747.1"/>
    </source>
</evidence>
<proteinExistence type="predicted"/>
<dbReference type="AlphaFoldDB" id="A0A502HLW9"/>
<evidence type="ECO:0000256" key="1">
    <source>
        <dbReference type="SAM" id="Phobius"/>
    </source>
</evidence>
<gene>
    <name evidence="2" type="ORF">EAH78_19545</name>
</gene>
<accession>A0A502HLW9</accession>